<evidence type="ECO:0000256" key="2">
    <source>
        <dbReference type="ARBA" id="ARBA00007970"/>
    </source>
</evidence>
<keyword evidence="8 9" id="KW-0368">Histidine biosynthesis</keyword>
<evidence type="ECO:0000256" key="3">
    <source>
        <dbReference type="ARBA" id="ARBA00011738"/>
    </source>
</evidence>
<sequence>MKHLINEHIRALNTPKADLLNHDRGVFLDKSELPYGPSPLVIQEMIKAATTVNRYPEILHHSLRTAIANYTNTRKEQIFVGNGSDAIIELLLKIFVKFGENVLIPIPTFFVYQHATKIVGGNPIFVNRLDDFGLEVPRLLQKVTPEVKLIFIANPNNPTANYVSREIIVKILNEVDCIVVVDECYYEFCQETVIDLVDQYPNLVVLRSFSKSFGLAGLRVGYSIANETIIDYLYRVANPFSVNAIALAAAVVALKDIDYVNSNIEKICQEREIMAQNLAQLGCLVYPSSTNFLFIGTHSLGISSKQLVKALQDKQIFVQDCGLQAGLDEYCFKASIGTPADNQVLLKGLKEILQIRPN</sequence>
<dbReference type="Gene3D" id="3.40.640.10">
    <property type="entry name" value="Type I PLP-dependent aspartate aminotransferase-like (Major domain)"/>
    <property type="match status" value="1"/>
</dbReference>
<keyword evidence="7 9" id="KW-0663">Pyridoxal phosphate</keyword>
<dbReference type="GO" id="GO:0004400">
    <property type="term" value="F:histidinol-phosphate transaminase activity"/>
    <property type="evidence" value="ECO:0007669"/>
    <property type="project" value="UniProtKB-UniRule"/>
</dbReference>
<comment type="caution">
    <text evidence="11">The sequence shown here is derived from an EMBL/GenBank/DDBJ whole genome shotgun (WGS) entry which is preliminary data.</text>
</comment>
<dbReference type="InterPro" id="IPR015421">
    <property type="entry name" value="PyrdxlP-dep_Trfase_major"/>
</dbReference>
<dbReference type="RefSeq" id="WP_130757510.1">
    <property type="nucleotide sequence ID" value="NZ_BIFY01000044.1"/>
</dbReference>
<evidence type="ECO:0000313" key="12">
    <source>
        <dbReference type="Proteomes" id="UP000289660"/>
    </source>
</evidence>
<evidence type="ECO:0000256" key="1">
    <source>
        <dbReference type="ARBA" id="ARBA00001933"/>
    </source>
</evidence>
<name>A0A402DET2_MICAE</name>
<evidence type="ECO:0000256" key="8">
    <source>
        <dbReference type="ARBA" id="ARBA00023102"/>
    </source>
</evidence>
<comment type="cofactor">
    <cofactor evidence="1 9">
        <name>pyridoxal 5'-phosphate</name>
        <dbReference type="ChEBI" id="CHEBI:597326"/>
    </cofactor>
</comment>
<dbReference type="NCBIfam" id="TIGR01141">
    <property type="entry name" value="hisC"/>
    <property type="match status" value="1"/>
</dbReference>
<dbReference type="InterPro" id="IPR004839">
    <property type="entry name" value="Aminotransferase_I/II_large"/>
</dbReference>
<dbReference type="Gene3D" id="3.90.1150.10">
    <property type="entry name" value="Aspartate Aminotransferase, domain 1"/>
    <property type="match status" value="1"/>
</dbReference>
<dbReference type="GO" id="GO:0000105">
    <property type="term" value="P:L-histidine biosynthetic process"/>
    <property type="evidence" value="ECO:0007669"/>
    <property type="project" value="UniProtKB-UniRule"/>
</dbReference>
<evidence type="ECO:0000313" key="11">
    <source>
        <dbReference type="EMBL" id="GCE60715.1"/>
    </source>
</evidence>
<evidence type="ECO:0000256" key="9">
    <source>
        <dbReference type="HAMAP-Rule" id="MF_01023"/>
    </source>
</evidence>
<dbReference type="PANTHER" id="PTHR42885:SF2">
    <property type="entry name" value="HISTIDINOL-PHOSPHATE AMINOTRANSFERASE"/>
    <property type="match status" value="1"/>
</dbReference>
<keyword evidence="6 9" id="KW-0808">Transferase</keyword>
<dbReference type="InterPro" id="IPR015422">
    <property type="entry name" value="PyrdxlP-dep_Trfase_small"/>
</dbReference>
<comment type="subunit">
    <text evidence="3 9">Homodimer.</text>
</comment>
<dbReference type="CDD" id="cd00609">
    <property type="entry name" value="AAT_like"/>
    <property type="match status" value="1"/>
</dbReference>
<dbReference type="InterPro" id="IPR015424">
    <property type="entry name" value="PyrdxlP-dep_Trfase"/>
</dbReference>
<evidence type="ECO:0000259" key="10">
    <source>
        <dbReference type="Pfam" id="PF00155"/>
    </source>
</evidence>
<dbReference type="PROSITE" id="PS00105">
    <property type="entry name" value="AA_TRANSFER_CLASS_1"/>
    <property type="match status" value="1"/>
</dbReference>
<gene>
    <name evidence="11" type="primary">hisC_2</name>
    <name evidence="9" type="synonym">hisC</name>
    <name evidence="11" type="ORF">MiAbB_02639</name>
</gene>
<dbReference type="Pfam" id="PF00155">
    <property type="entry name" value="Aminotran_1_2"/>
    <property type="match status" value="1"/>
</dbReference>
<dbReference type="InterPro" id="IPR005861">
    <property type="entry name" value="HisP_aminotrans"/>
</dbReference>
<comment type="catalytic activity">
    <reaction evidence="9">
        <text>L-histidinol phosphate + 2-oxoglutarate = 3-(imidazol-4-yl)-2-oxopropyl phosphate + L-glutamate</text>
        <dbReference type="Rhea" id="RHEA:23744"/>
        <dbReference type="ChEBI" id="CHEBI:16810"/>
        <dbReference type="ChEBI" id="CHEBI:29985"/>
        <dbReference type="ChEBI" id="CHEBI:57766"/>
        <dbReference type="ChEBI" id="CHEBI:57980"/>
        <dbReference type="EC" id="2.6.1.9"/>
    </reaction>
</comment>
<organism evidence="11 12">
    <name type="scientific">Microcystis aeruginosa NIES-4285</name>
    <dbReference type="NCBI Taxonomy" id="2497681"/>
    <lineage>
        <taxon>Bacteria</taxon>
        <taxon>Bacillati</taxon>
        <taxon>Cyanobacteriota</taxon>
        <taxon>Cyanophyceae</taxon>
        <taxon>Oscillatoriophycideae</taxon>
        <taxon>Chroococcales</taxon>
        <taxon>Microcystaceae</taxon>
        <taxon>Microcystis</taxon>
    </lineage>
</organism>
<dbReference type="HAMAP" id="MF_01023">
    <property type="entry name" value="HisC_aminotrans_2"/>
    <property type="match status" value="1"/>
</dbReference>
<keyword evidence="4 9" id="KW-0032">Aminotransferase</keyword>
<comment type="similarity">
    <text evidence="2 9">Belongs to the class-II pyridoxal-phosphate-dependent aminotransferase family. Histidinol-phosphate aminotransferase subfamily.</text>
</comment>
<dbReference type="AlphaFoldDB" id="A0A402DET2"/>
<accession>A0A402DET2</accession>
<feature type="modified residue" description="N6-(pyridoxal phosphate)lysine" evidence="9">
    <location>
        <position position="211"/>
    </location>
</feature>
<dbReference type="EC" id="2.6.1.9" evidence="9"/>
<evidence type="ECO:0000256" key="7">
    <source>
        <dbReference type="ARBA" id="ARBA00022898"/>
    </source>
</evidence>
<dbReference type="EMBL" id="BIFY01000044">
    <property type="protein sequence ID" value="GCE60715.1"/>
    <property type="molecule type" value="Genomic_DNA"/>
</dbReference>
<protein>
    <recommendedName>
        <fullName evidence="9">Histidinol-phosphate aminotransferase</fullName>
        <ecNumber evidence="9">2.6.1.9</ecNumber>
    </recommendedName>
    <alternativeName>
        <fullName evidence="9">Imidazole acetol-phosphate transaminase</fullName>
    </alternativeName>
</protein>
<keyword evidence="5 9" id="KW-0028">Amino-acid biosynthesis</keyword>
<feature type="domain" description="Aminotransferase class I/classII large" evidence="10">
    <location>
        <begin position="28"/>
        <end position="347"/>
    </location>
</feature>
<evidence type="ECO:0000256" key="6">
    <source>
        <dbReference type="ARBA" id="ARBA00022679"/>
    </source>
</evidence>
<comment type="pathway">
    <text evidence="9">Amino-acid biosynthesis; L-histidine biosynthesis; L-histidine from 5-phospho-alpha-D-ribose 1-diphosphate: step 7/9.</text>
</comment>
<dbReference type="SUPFAM" id="SSF53383">
    <property type="entry name" value="PLP-dependent transferases"/>
    <property type="match status" value="1"/>
</dbReference>
<evidence type="ECO:0000256" key="4">
    <source>
        <dbReference type="ARBA" id="ARBA00022576"/>
    </source>
</evidence>
<evidence type="ECO:0000256" key="5">
    <source>
        <dbReference type="ARBA" id="ARBA00022605"/>
    </source>
</evidence>
<dbReference type="Proteomes" id="UP000289660">
    <property type="component" value="Unassembled WGS sequence"/>
</dbReference>
<dbReference type="GO" id="GO:0030170">
    <property type="term" value="F:pyridoxal phosphate binding"/>
    <property type="evidence" value="ECO:0007669"/>
    <property type="project" value="InterPro"/>
</dbReference>
<dbReference type="UniPathway" id="UPA00031">
    <property type="reaction ID" value="UER00012"/>
</dbReference>
<dbReference type="PANTHER" id="PTHR42885">
    <property type="entry name" value="HISTIDINOL-PHOSPHATE AMINOTRANSFERASE-RELATED"/>
    <property type="match status" value="1"/>
</dbReference>
<dbReference type="InterPro" id="IPR004838">
    <property type="entry name" value="NHTrfase_class1_PyrdxlP-BS"/>
</dbReference>
<reference evidence="12" key="1">
    <citation type="submission" date="2018-12" db="EMBL/GenBank/DDBJ databases">
        <title>Genome sequence of Microcystis aeruginosa NIES-4285.</title>
        <authorList>
            <person name="Tanabe Y."/>
        </authorList>
    </citation>
    <scope>NUCLEOTIDE SEQUENCE [LARGE SCALE GENOMIC DNA]</scope>
    <source>
        <strain evidence="12">NIES-4285</strain>
    </source>
</reference>
<proteinExistence type="inferred from homology"/>